<sequence length="145" mass="15194">MLLIGCFAHSLALEQALADIERSGIERKHILAVVMNLRSDPDPEAKQSDAIEMGAAWATACAVIGVAAGFGLAWGPIVWGLIGTAAGFGAGFSLHRIWLRGPVRFGSKTNVPEVTVIVQCPAALSHDVRLAMYRRGALSVGESGG</sequence>
<protein>
    <recommendedName>
        <fullName evidence="3">DUF1269 domain-containing protein</fullName>
    </recommendedName>
</protein>
<comment type="caution">
    <text evidence="1">The sequence shown here is derived from an EMBL/GenBank/DDBJ whole genome shotgun (WGS) entry which is preliminary data.</text>
</comment>
<name>A0A9X4KE32_9BACL</name>
<proteinExistence type="predicted"/>
<dbReference type="RefSeq" id="WP_277564177.1">
    <property type="nucleotide sequence ID" value="NZ_JAPDHZ010000002.1"/>
</dbReference>
<organism evidence="1 2">
    <name type="scientific">Cohnella ginsengisoli</name>
    <dbReference type="NCBI Taxonomy" id="425004"/>
    <lineage>
        <taxon>Bacteria</taxon>
        <taxon>Bacillati</taxon>
        <taxon>Bacillota</taxon>
        <taxon>Bacilli</taxon>
        <taxon>Bacillales</taxon>
        <taxon>Paenibacillaceae</taxon>
        <taxon>Cohnella</taxon>
    </lineage>
</organism>
<gene>
    <name evidence="1" type="ORF">OMP38_05315</name>
</gene>
<reference evidence="1 2" key="1">
    <citation type="submission" date="2022-10" db="EMBL/GenBank/DDBJ databases">
        <title>Comparative genomic analysis of Cohnella hashimotonis sp. nov., isolated from the International Space Station.</title>
        <authorList>
            <person name="Simpson A."/>
            <person name="Venkateswaran K."/>
        </authorList>
    </citation>
    <scope>NUCLEOTIDE SEQUENCE [LARGE SCALE GENOMIC DNA]</scope>
    <source>
        <strain evidence="1 2">DSM 18997</strain>
    </source>
</reference>
<accession>A0A9X4KE32</accession>
<dbReference type="AlphaFoldDB" id="A0A9X4KE32"/>
<evidence type="ECO:0000313" key="1">
    <source>
        <dbReference type="EMBL" id="MDG0790333.1"/>
    </source>
</evidence>
<evidence type="ECO:0000313" key="2">
    <source>
        <dbReference type="Proteomes" id="UP001153387"/>
    </source>
</evidence>
<dbReference type="EMBL" id="JAPDHZ010000002">
    <property type="protein sequence ID" value="MDG0790333.1"/>
    <property type="molecule type" value="Genomic_DNA"/>
</dbReference>
<evidence type="ECO:0008006" key="3">
    <source>
        <dbReference type="Google" id="ProtNLM"/>
    </source>
</evidence>
<keyword evidence="2" id="KW-1185">Reference proteome</keyword>
<dbReference type="Proteomes" id="UP001153387">
    <property type="component" value="Unassembled WGS sequence"/>
</dbReference>